<gene>
    <name evidence="1" type="ORF">CTI12_AA565960</name>
</gene>
<accession>A0A2U1KTM2</accession>
<keyword evidence="2" id="KW-1185">Reference proteome</keyword>
<sequence length="94" mass="10804">MKSLSISDFWLQSCRRRSVLLSLVSSYCHNLVELEVKNAWLSVENLSPMPMLTSLTLESVRLDDKLLVRLNKCFPNLKFLNLIGVSAHSFQHQL</sequence>
<comment type="caution">
    <text evidence="1">The sequence shown here is derived from an EMBL/GenBank/DDBJ whole genome shotgun (WGS) entry which is preliminary data.</text>
</comment>
<dbReference type="AlphaFoldDB" id="A0A2U1KTM2"/>
<proteinExistence type="predicted"/>
<name>A0A2U1KTM2_ARTAN</name>
<protein>
    <submittedName>
        <fullName evidence="1">F-box/RNI-like superfamily protein</fullName>
    </submittedName>
</protein>
<organism evidence="1 2">
    <name type="scientific">Artemisia annua</name>
    <name type="common">Sweet wormwood</name>
    <dbReference type="NCBI Taxonomy" id="35608"/>
    <lineage>
        <taxon>Eukaryota</taxon>
        <taxon>Viridiplantae</taxon>
        <taxon>Streptophyta</taxon>
        <taxon>Embryophyta</taxon>
        <taxon>Tracheophyta</taxon>
        <taxon>Spermatophyta</taxon>
        <taxon>Magnoliopsida</taxon>
        <taxon>eudicotyledons</taxon>
        <taxon>Gunneridae</taxon>
        <taxon>Pentapetalae</taxon>
        <taxon>asterids</taxon>
        <taxon>campanulids</taxon>
        <taxon>Asterales</taxon>
        <taxon>Asteraceae</taxon>
        <taxon>Asteroideae</taxon>
        <taxon>Anthemideae</taxon>
        <taxon>Artemisiinae</taxon>
        <taxon>Artemisia</taxon>
    </lineage>
</organism>
<dbReference type="EMBL" id="PKPP01014057">
    <property type="protein sequence ID" value="PWA40098.1"/>
    <property type="molecule type" value="Genomic_DNA"/>
</dbReference>
<dbReference type="Gene3D" id="3.80.10.10">
    <property type="entry name" value="Ribonuclease Inhibitor"/>
    <property type="match status" value="1"/>
</dbReference>
<dbReference type="Proteomes" id="UP000245207">
    <property type="component" value="Unassembled WGS sequence"/>
</dbReference>
<dbReference type="InterPro" id="IPR032675">
    <property type="entry name" value="LRR_dom_sf"/>
</dbReference>
<dbReference type="OrthoDB" id="2242903at2759"/>
<reference evidence="1 2" key="1">
    <citation type="journal article" date="2018" name="Mol. Plant">
        <title>The genome of Artemisia annua provides insight into the evolution of Asteraceae family and artemisinin biosynthesis.</title>
        <authorList>
            <person name="Shen Q."/>
            <person name="Zhang L."/>
            <person name="Liao Z."/>
            <person name="Wang S."/>
            <person name="Yan T."/>
            <person name="Shi P."/>
            <person name="Liu M."/>
            <person name="Fu X."/>
            <person name="Pan Q."/>
            <person name="Wang Y."/>
            <person name="Lv Z."/>
            <person name="Lu X."/>
            <person name="Zhang F."/>
            <person name="Jiang W."/>
            <person name="Ma Y."/>
            <person name="Chen M."/>
            <person name="Hao X."/>
            <person name="Li L."/>
            <person name="Tang Y."/>
            <person name="Lv G."/>
            <person name="Zhou Y."/>
            <person name="Sun X."/>
            <person name="Brodelius P.E."/>
            <person name="Rose J.K.C."/>
            <person name="Tang K."/>
        </authorList>
    </citation>
    <scope>NUCLEOTIDE SEQUENCE [LARGE SCALE GENOMIC DNA]</scope>
    <source>
        <strain evidence="2">cv. Huhao1</strain>
        <tissue evidence="1">Leaf</tissue>
    </source>
</reference>
<evidence type="ECO:0000313" key="1">
    <source>
        <dbReference type="EMBL" id="PWA40098.1"/>
    </source>
</evidence>
<dbReference type="SUPFAM" id="SSF52047">
    <property type="entry name" value="RNI-like"/>
    <property type="match status" value="1"/>
</dbReference>
<evidence type="ECO:0000313" key="2">
    <source>
        <dbReference type="Proteomes" id="UP000245207"/>
    </source>
</evidence>